<protein>
    <submittedName>
        <fullName evidence="3">Uncharacterized protein</fullName>
    </submittedName>
</protein>
<dbReference type="AlphaFoldDB" id="A0A9N9TWB5"/>
<dbReference type="Proteomes" id="UP001153712">
    <property type="component" value="Chromosome 8"/>
</dbReference>
<proteinExistence type="predicted"/>
<keyword evidence="4" id="KW-1185">Reference proteome</keyword>
<feature type="signal peptide" evidence="2">
    <location>
        <begin position="1"/>
        <end position="20"/>
    </location>
</feature>
<dbReference type="Gene3D" id="2.40.128.30">
    <property type="entry name" value="Avidin-like"/>
    <property type="match status" value="1"/>
</dbReference>
<evidence type="ECO:0000313" key="3">
    <source>
        <dbReference type="EMBL" id="CAG9864715.1"/>
    </source>
</evidence>
<sequence>MHLYRHISVLLCFSLLTIETKRPEREIIERAKRHLLQREKEYLKSQPLSENLRKFIEKFKRKARKTRSAGDASSTSTASTTISSYSSSTSSSTKFVNQSESSASTTQSLNDSSTCTAGDYDKIETDDYELDQEETTTQRKELLGKVMKDVQELIRYENAAKTSEGDASLCNITGDFDSFAGGMQIRFYSRLHPNNPTVKIVPQDPPTNGFLAEGTWNATSMVPFRHSSLVAITAVSNKGKKIANFLGECRICDGAESITGHWMIRRRSKNCKDREEANSFVSDVLRRNNARTWRKQHLNQVSTTDNVDLSN</sequence>
<evidence type="ECO:0000256" key="2">
    <source>
        <dbReference type="SAM" id="SignalP"/>
    </source>
</evidence>
<gene>
    <name evidence="3" type="ORF">PHYEVI_LOCUS10966</name>
</gene>
<evidence type="ECO:0000313" key="4">
    <source>
        <dbReference type="Proteomes" id="UP001153712"/>
    </source>
</evidence>
<dbReference type="InterPro" id="IPR036896">
    <property type="entry name" value="Avidin-like_sf"/>
</dbReference>
<feature type="compositionally biased region" description="Polar residues" evidence="1">
    <location>
        <begin position="94"/>
        <end position="116"/>
    </location>
</feature>
<reference evidence="3" key="1">
    <citation type="submission" date="2022-01" db="EMBL/GenBank/DDBJ databases">
        <authorList>
            <person name="King R."/>
        </authorList>
    </citation>
    <scope>NUCLEOTIDE SEQUENCE</scope>
</reference>
<keyword evidence="2" id="KW-0732">Signal</keyword>
<accession>A0A9N9TWB5</accession>
<organism evidence="3 4">
    <name type="scientific">Phyllotreta striolata</name>
    <name type="common">Striped flea beetle</name>
    <name type="synonym">Crioceris striolata</name>
    <dbReference type="NCBI Taxonomy" id="444603"/>
    <lineage>
        <taxon>Eukaryota</taxon>
        <taxon>Metazoa</taxon>
        <taxon>Ecdysozoa</taxon>
        <taxon>Arthropoda</taxon>
        <taxon>Hexapoda</taxon>
        <taxon>Insecta</taxon>
        <taxon>Pterygota</taxon>
        <taxon>Neoptera</taxon>
        <taxon>Endopterygota</taxon>
        <taxon>Coleoptera</taxon>
        <taxon>Polyphaga</taxon>
        <taxon>Cucujiformia</taxon>
        <taxon>Chrysomeloidea</taxon>
        <taxon>Chrysomelidae</taxon>
        <taxon>Galerucinae</taxon>
        <taxon>Alticini</taxon>
        <taxon>Phyllotreta</taxon>
    </lineage>
</organism>
<dbReference type="OrthoDB" id="6735462at2759"/>
<feature type="chain" id="PRO_5040124294" evidence="2">
    <location>
        <begin position="21"/>
        <end position="311"/>
    </location>
</feature>
<feature type="compositionally biased region" description="Low complexity" evidence="1">
    <location>
        <begin position="73"/>
        <end position="93"/>
    </location>
</feature>
<feature type="region of interest" description="Disordered" evidence="1">
    <location>
        <begin position="66"/>
        <end position="120"/>
    </location>
</feature>
<evidence type="ECO:0000256" key="1">
    <source>
        <dbReference type="SAM" id="MobiDB-lite"/>
    </source>
</evidence>
<name>A0A9N9TWB5_PHYSR</name>
<dbReference type="EMBL" id="OU900101">
    <property type="protein sequence ID" value="CAG9864715.1"/>
    <property type="molecule type" value="Genomic_DNA"/>
</dbReference>